<protein>
    <submittedName>
        <fullName evidence="1">Uncharacterized protein</fullName>
    </submittedName>
</protein>
<reference evidence="1" key="1">
    <citation type="journal article" date="2014" name="Front. Microbiol.">
        <title>High frequency of phylogenetically diverse reductive dehalogenase-homologous genes in deep subseafloor sedimentary metagenomes.</title>
        <authorList>
            <person name="Kawai M."/>
            <person name="Futagami T."/>
            <person name="Toyoda A."/>
            <person name="Takaki Y."/>
            <person name="Nishi S."/>
            <person name="Hori S."/>
            <person name="Arai W."/>
            <person name="Tsubouchi T."/>
            <person name="Morono Y."/>
            <person name="Uchiyama I."/>
            <person name="Ito T."/>
            <person name="Fujiyama A."/>
            <person name="Inagaki F."/>
            <person name="Takami H."/>
        </authorList>
    </citation>
    <scope>NUCLEOTIDE SEQUENCE</scope>
    <source>
        <strain evidence="1">Expedition CK06-06</strain>
    </source>
</reference>
<dbReference type="AlphaFoldDB" id="X1CV07"/>
<name>X1CV07_9ZZZZ</name>
<feature type="non-terminal residue" evidence="1">
    <location>
        <position position="1"/>
    </location>
</feature>
<sequence>DNQKDVEELVKTVAEARADYVIVDLLNFRGETRKRFMEFLENYDSHLIPKYEELYQTDYCDKEYSRKMRKHANKIIKEHSVDKYDKMYSYRKSSTKRQKYQ</sequence>
<comment type="caution">
    <text evidence="1">The sequence shown here is derived from an EMBL/GenBank/DDBJ whole genome shotgun (WGS) entry which is preliminary data.</text>
</comment>
<evidence type="ECO:0000313" key="1">
    <source>
        <dbReference type="EMBL" id="GAH12336.1"/>
    </source>
</evidence>
<dbReference type="EMBL" id="BART01037921">
    <property type="protein sequence ID" value="GAH12336.1"/>
    <property type="molecule type" value="Genomic_DNA"/>
</dbReference>
<gene>
    <name evidence="1" type="ORF">S01H4_63181</name>
</gene>
<proteinExistence type="predicted"/>
<organism evidence="1">
    <name type="scientific">marine sediment metagenome</name>
    <dbReference type="NCBI Taxonomy" id="412755"/>
    <lineage>
        <taxon>unclassified sequences</taxon>
        <taxon>metagenomes</taxon>
        <taxon>ecological metagenomes</taxon>
    </lineage>
</organism>
<accession>X1CV07</accession>